<dbReference type="InterPro" id="IPR057332">
    <property type="entry name" value="SBNO_a/b_dom"/>
</dbReference>
<keyword evidence="2" id="KW-0479">Metal-binding</keyword>
<dbReference type="SUPFAM" id="SSF52540">
    <property type="entry name" value="P-loop containing nucleoside triphosphate hydrolases"/>
    <property type="match status" value="1"/>
</dbReference>
<evidence type="ECO:0000256" key="5">
    <source>
        <dbReference type="ARBA" id="ARBA00023015"/>
    </source>
</evidence>
<comment type="similarity">
    <text evidence="1">Belongs to the SBNO family.</text>
</comment>
<reference evidence="9 10" key="1">
    <citation type="submission" date="2020-08" db="EMBL/GenBank/DDBJ databases">
        <title>Plant Genome Project.</title>
        <authorList>
            <person name="Zhang R.-G."/>
        </authorList>
    </citation>
    <scope>NUCLEOTIDE SEQUENCE [LARGE SCALE GENOMIC DNA]</scope>
    <source>
        <strain evidence="9">WSP0</strain>
        <tissue evidence="9">Leaf</tissue>
    </source>
</reference>
<evidence type="ECO:0000256" key="6">
    <source>
        <dbReference type="ARBA" id="ARBA00023163"/>
    </source>
</evidence>
<evidence type="ECO:0000313" key="10">
    <source>
        <dbReference type="Proteomes" id="UP000823749"/>
    </source>
</evidence>
<dbReference type="PANTHER" id="PTHR12706:SF13">
    <property type="entry name" value="PROTEIN FORGETTER 1"/>
    <property type="match status" value="1"/>
</dbReference>
<evidence type="ECO:0000256" key="7">
    <source>
        <dbReference type="PROSITE-ProRule" id="PRU00146"/>
    </source>
</evidence>
<keyword evidence="6" id="KW-0804">Transcription</keyword>
<proteinExistence type="inferred from homology"/>
<protein>
    <recommendedName>
        <fullName evidence="8">PHD-type domain-containing protein</fullName>
    </recommendedName>
</protein>
<evidence type="ECO:0000256" key="4">
    <source>
        <dbReference type="ARBA" id="ARBA00022833"/>
    </source>
</evidence>
<gene>
    <name evidence="9" type="ORF">RHGRI_018926</name>
</gene>
<dbReference type="PROSITE" id="PS01359">
    <property type="entry name" value="ZF_PHD_1"/>
    <property type="match status" value="1"/>
</dbReference>
<dbReference type="Proteomes" id="UP000823749">
    <property type="component" value="Chromosome 6"/>
</dbReference>
<dbReference type="InterPro" id="IPR011011">
    <property type="entry name" value="Znf_FYVE_PHD"/>
</dbReference>
<dbReference type="InterPro" id="IPR001965">
    <property type="entry name" value="Znf_PHD"/>
</dbReference>
<dbReference type="Pfam" id="PF00628">
    <property type="entry name" value="PHD"/>
    <property type="match status" value="1"/>
</dbReference>
<dbReference type="InterPro" id="IPR057024">
    <property type="entry name" value="Znr_FGT1_1"/>
</dbReference>
<dbReference type="Pfam" id="PF23548">
    <property type="entry name" value="Zn_ribbon_FGT1_2"/>
    <property type="match status" value="1"/>
</dbReference>
<comment type="caution">
    <text evidence="9">The sequence shown here is derived from an EMBL/GenBank/DDBJ whole genome shotgun (WGS) entry which is preliminary data.</text>
</comment>
<keyword evidence="5" id="KW-0805">Transcription regulation</keyword>
<dbReference type="Pfam" id="PF13872">
    <property type="entry name" value="AAA_34"/>
    <property type="match status" value="1"/>
</dbReference>
<dbReference type="InterPro" id="IPR019786">
    <property type="entry name" value="Zinc_finger_PHD-type_CS"/>
</dbReference>
<dbReference type="InterPro" id="IPR019787">
    <property type="entry name" value="Znf_PHD-finger"/>
</dbReference>
<evidence type="ECO:0000256" key="2">
    <source>
        <dbReference type="ARBA" id="ARBA00022723"/>
    </source>
</evidence>
<dbReference type="SUPFAM" id="SSF57903">
    <property type="entry name" value="FYVE/PHD zinc finger"/>
    <property type="match status" value="1"/>
</dbReference>
<dbReference type="GO" id="GO:0005634">
    <property type="term" value="C:nucleus"/>
    <property type="evidence" value="ECO:0007669"/>
    <property type="project" value="TreeGrafter"/>
</dbReference>
<dbReference type="PANTHER" id="PTHR12706">
    <property type="entry name" value="STRAWBERRY NOTCH-RELATED"/>
    <property type="match status" value="1"/>
</dbReference>
<evidence type="ECO:0000259" key="8">
    <source>
        <dbReference type="PROSITE" id="PS50016"/>
    </source>
</evidence>
<dbReference type="EMBL" id="JACTNZ010000006">
    <property type="protein sequence ID" value="KAG5546926.1"/>
    <property type="molecule type" value="Genomic_DNA"/>
</dbReference>
<sequence length="1161" mass="127906">MGQPSVPPPPTLAPPPAAALPGGGGCQVRCAGCRMILAVGPGLTEFVCPTCQLPQMLPPELMRAPPRTVPAHGIDPTKIQLPCAHCKAILNVPHGLSRFACPQCGVDLAIDLSKSQHFFPPPSRPPPPEEVNEVAIEVEREEDEGGLVGETFTDYRPPKISIGPPHPDPIVETSSLSAVQPPEPTYDLKIKDELESSKVLSCLQIETLVYACQRHLQHLQNGARAGFFIGDGAGVGKGRTIAGLIWENWHHGMRKALWISVGSDLKFDARRDLDDVNAMCIEVHALNKLPYSKLDSKSVGVREGVVFMTYSSLIASSEKGRSRLQQLVQWCGPEYDGLLIFDECHKAKNLVPEAGGQPTRTGEAVLEIQARLPQARVIYCSATGASEPHNLGYMVRLGLWGAGTCFSNFHEFLGALEKGGIGALELVAMDMKARGLYVCRMLSYKGVEFEVVEAPLEAKMMGLELDDFISGPRELLLKFVEENYPLPEKPEALPGEESVKELQRKRHLATPGVSFKGRVTKDAKWRAASDAESEDEFESFLEVEVTIRYWLSDSGNESTESDDEFQICEICNSEEERKKLLKCSCCGQLVHPACLVPPVVDAVAVDWSCHSCKEKTDEYLHAKQAYVAELLKRYEGVMERKLKIPEIICFLDLPNNPLDDIIDQLGGPDKVAEITGRRGMLVRASGGKGVTYQARNTKDVTMEMVNMHEKQLFMDSKKLVAIISEAGSAGVSLQADRRAVNQKRRVHLTLELPWSADRAIQQFGRTHRSNQASAPEYSNDASVAALETMAKRFFSNLSRLDLLSPPPPVTGHYSRLLFTNLGGERRFASIVAKRLETLGALTQGDRRAGPGPSLSAYNYDSAYGKRALMVMYRGIMEQDALPVLSPGCSSDKPDTIQEFMIKGKAALVSVGIVRDTSWGNGKDSGKLSGHIVDSDMHDVGRFLNRLLGLPPEIQNRLLELFVSILELLIQNARVEGHFDSGIVDMKANIIEQQGTPKTVHVDHMSGASTVLFTFTLDRGITWESASVLLEEKQKDGLGSPNDGFFESKREWLGRRHFLLAFEGSASGLYKIVRPAVGEALREMPLAELKNKYRRILELEKARSGWEDEYEVSSKQCMHGPKCKISSFCTVGRRLQEVNILGGLILPVWGTIERALAKQVTQ</sequence>
<dbReference type="InterPro" id="IPR026741">
    <property type="entry name" value="SNO"/>
</dbReference>
<dbReference type="Pfam" id="PF23547">
    <property type="entry name" value="Zn_ribbon_FGT1_1"/>
    <property type="match status" value="1"/>
</dbReference>
<organism evidence="9 10">
    <name type="scientific">Rhododendron griersonianum</name>
    <dbReference type="NCBI Taxonomy" id="479676"/>
    <lineage>
        <taxon>Eukaryota</taxon>
        <taxon>Viridiplantae</taxon>
        <taxon>Streptophyta</taxon>
        <taxon>Embryophyta</taxon>
        <taxon>Tracheophyta</taxon>
        <taxon>Spermatophyta</taxon>
        <taxon>Magnoliopsida</taxon>
        <taxon>eudicotyledons</taxon>
        <taxon>Gunneridae</taxon>
        <taxon>Pentapetalae</taxon>
        <taxon>asterids</taxon>
        <taxon>Ericales</taxon>
        <taxon>Ericaceae</taxon>
        <taxon>Ericoideae</taxon>
        <taxon>Rhodoreae</taxon>
        <taxon>Rhododendron</taxon>
    </lineage>
</organism>
<dbReference type="GO" id="GO:0042393">
    <property type="term" value="F:histone binding"/>
    <property type="evidence" value="ECO:0007669"/>
    <property type="project" value="TreeGrafter"/>
</dbReference>
<dbReference type="InterPro" id="IPR026937">
    <property type="entry name" value="SBNO_Helicase_C_dom"/>
</dbReference>
<dbReference type="InterPro" id="IPR013083">
    <property type="entry name" value="Znf_RING/FYVE/PHD"/>
</dbReference>
<keyword evidence="10" id="KW-1185">Reference proteome</keyword>
<dbReference type="InterPro" id="IPR039187">
    <property type="entry name" value="SNO_AAA"/>
</dbReference>
<dbReference type="Pfam" id="PF25373">
    <property type="entry name" value="SBNO"/>
    <property type="match status" value="1"/>
</dbReference>
<dbReference type="PROSITE" id="PS50016">
    <property type="entry name" value="ZF_PHD_2"/>
    <property type="match status" value="1"/>
</dbReference>
<accession>A0AAV6K3E5</accession>
<dbReference type="Pfam" id="PF13871">
    <property type="entry name" value="Helicase_C_4"/>
    <property type="match status" value="2"/>
</dbReference>
<keyword evidence="3 7" id="KW-0863">Zinc-finger</keyword>
<name>A0AAV6K3E5_9ERIC</name>
<dbReference type="GO" id="GO:0008270">
    <property type="term" value="F:zinc ion binding"/>
    <property type="evidence" value="ECO:0007669"/>
    <property type="project" value="UniProtKB-KW"/>
</dbReference>
<dbReference type="Gene3D" id="3.40.50.300">
    <property type="entry name" value="P-loop containing nucleotide triphosphate hydrolases"/>
    <property type="match status" value="1"/>
</dbReference>
<dbReference type="InterPro" id="IPR057025">
    <property type="entry name" value="Znr_FGT1_2"/>
</dbReference>
<evidence type="ECO:0000256" key="1">
    <source>
        <dbReference type="ARBA" id="ARBA00006992"/>
    </source>
</evidence>
<dbReference type="GO" id="GO:0006355">
    <property type="term" value="P:regulation of DNA-templated transcription"/>
    <property type="evidence" value="ECO:0007669"/>
    <property type="project" value="InterPro"/>
</dbReference>
<dbReference type="AlphaFoldDB" id="A0AAV6K3E5"/>
<dbReference type="SMART" id="SM00249">
    <property type="entry name" value="PHD"/>
    <property type="match status" value="1"/>
</dbReference>
<evidence type="ECO:0000256" key="3">
    <source>
        <dbReference type="ARBA" id="ARBA00022771"/>
    </source>
</evidence>
<evidence type="ECO:0000313" key="9">
    <source>
        <dbReference type="EMBL" id="KAG5546926.1"/>
    </source>
</evidence>
<feature type="domain" description="PHD-type" evidence="8">
    <location>
        <begin position="565"/>
        <end position="615"/>
    </location>
</feature>
<dbReference type="Gene3D" id="3.30.40.10">
    <property type="entry name" value="Zinc/RING finger domain, C3HC4 (zinc finger)"/>
    <property type="match status" value="1"/>
</dbReference>
<dbReference type="InterPro" id="IPR027417">
    <property type="entry name" value="P-loop_NTPase"/>
</dbReference>
<keyword evidence="4" id="KW-0862">Zinc</keyword>
<dbReference type="FunFam" id="3.40.50.300:FF:000342">
    <property type="entry name" value="Protein strawberry notch homolog 2"/>
    <property type="match status" value="1"/>
</dbReference>
<dbReference type="GO" id="GO:0031490">
    <property type="term" value="F:chromatin DNA binding"/>
    <property type="evidence" value="ECO:0007669"/>
    <property type="project" value="TreeGrafter"/>
</dbReference>